<keyword evidence="7" id="KW-1185">Reference proteome</keyword>
<dbReference type="SUPFAM" id="SSF111331">
    <property type="entry name" value="NAD kinase/diacylglycerol kinase-like"/>
    <property type="match status" value="1"/>
</dbReference>
<dbReference type="Gene3D" id="3.40.50.10330">
    <property type="entry name" value="Probable inorganic polyphosphate/atp-NAD kinase, domain 1"/>
    <property type="match status" value="1"/>
</dbReference>
<evidence type="ECO:0000256" key="1">
    <source>
        <dbReference type="ARBA" id="ARBA00022679"/>
    </source>
</evidence>
<dbReference type="InterPro" id="IPR017438">
    <property type="entry name" value="ATP-NAD_kinase_N"/>
</dbReference>
<dbReference type="InterPro" id="IPR045540">
    <property type="entry name" value="YegS/DAGK_C"/>
</dbReference>
<dbReference type="AlphaFoldDB" id="D5RRX1"/>
<dbReference type="RefSeq" id="WP_007002863.1">
    <property type="nucleotide sequence ID" value="NZ_GG770777.1"/>
</dbReference>
<organism evidence="6 7">
    <name type="scientific">Pseudoroseomonas cervicalis ATCC 49957</name>
    <dbReference type="NCBI Taxonomy" id="525371"/>
    <lineage>
        <taxon>Bacteria</taxon>
        <taxon>Pseudomonadati</taxon>
        <taxon>Pseudomonadota</taxon>
        <taxon>Alphaproteobacteria</taxon>
        <taxon>Acetobacterales</taxon>
        <taxon>Roseomonadaceae</taxon>
        <taxon>Roseomonas</taxon>
    </lineage>
</organism>
<dbReference type="Gene3D" id="2.60.200.40">
    <property type="match status" value="1"/>
</dbReference>
<keyword evidence="4" id="KW-0067">ATP-binding</keyword>
<keyword evidence="2" id="KW-0547">Nucleotide-binding</keyword>
<evidence type="ECO:0000256" key="3">
    <source>
        <dbReference type="ARBA" id="ARBA00022777"/>
    </source>
</evidence>
<accession>D5RRX1</accession>
<dbReference type="PANTHER" id="PTHR12358:SF54">
    <property type="entry name" value="SPHINGOSINE KINASE RELATED PROTEIN"/>
    <property type="match status" value="1"/>
</dbReference>
<dbReference type="GO" id="GO:0016301">
    <property type="term" value="F:kinase activity"/>
    <property type="evidence" value="ECO:0007669"/>
    <property type="project" value="UniProtKB-KW"/>
</dbReference>
<proteinExistence type="predicted"/>
<protein>
    <submittedName>
        <fullName evidence="6">Diacylglycerol kinase catalytic domain protein</fullName>
    </submittedName>
</protein>
<reference evidence="6 7" key="1">
    <citation type="submission" date="2010-04" db="EMBL/GenBank/DDBJ databases">
        <authorList>
            <person name="Qin X."/>
            <person name="Bachman B."/>
            <person name="Battles P."/>
            <person name="Bell A."/>
            <person name="Bess C."/>
            <person name="Bickham C."/>
            <person name="Chaboub L."/>
            <person name="Chen D."/>
            <person name="Coyle M."/>
            <person name="Deiros D.R."/>
            <person name="Dinh H."/>
            <person name="Forbes L."/>
            <person name="Fowler G."/>
            <person name="Francisco L."/>
            <person name="Fu Q."/>
            <person name="Gubbala S."/>
            <person name="Hale W."/>
            <person name="Han Y."/>
            <person name="Hemphill L."/>
            <person name="Highlander S.K."/>
            <person name="Hirani K."/>
            <person name="Hogues M."/>
            <person name="Jackson L."/>
            <person name="Jakkamsetti A."/>
            <person name="Javaid M."/>
            <person name="Jiang H."/>
            <person name="Korchina V."/>
            <person name="Kovar C."/>
            <person name="Lara F."/>
            <person name="Lee S."/>
            <person name="Mata R."/>
            <person name="Mathew T."/>
            <person name="Moen C."/>
            <person name="Morales K."/>
            <person name="Munidasa M."/>
            <person name="Nazareth L."/>
            <person name="Ngo R."/>
            <person name="Nguyen L."/>
            <person name="Okwuonu G."/>
            <person name="Ongeri F."/>
            <person name="Patil S."/>
            <person name="Petrosino J."/>
            <person name="Pham C."/>
            <person name="Pham P."/>
            <person name="Pu L.-L."/>
            <person name="Puazo M."/>
            <person name="Raj R."/>
            <person name="Reid J."/>
            <person name="Rouhana J."/>
            <person name="Saada N."/>
            <person name="Shang Y."/>
            <person name="Simmons D."/>
            <person name="Thornton R."/>
            <person name="Warren J."/>
            <person name="Weissenberger G."/>
            <person name="Zhang J."/>
            <person name="Zhang L."/>
            <person name="Zhou C."/>
            <person name="Zhu D."/>
            <person name="Muzny D."/>
            <person name="Worley K."/>
            <person name="Gibbs R."/>
        </authorList>
    </citation>
    <scope>NUCLEOTIDE SEQUENCE [LARGE SCALE GENOMIC DNA]</scope>
    <source>
        <strain evidence="6 7">ATCC 49957</strain>
    </source>
</reference>
<dbReference type="HOGENOM" id="CLU_045532_5_1_5"/>
<evidence type="ECO:0000256" key="2">
    <source>
        <dbReference type="ARBA" id="ARBA00022741"/>
    </source>
</evidence>
<keyword evidence="1" id="KW-0808">Transferase</keyword>
<comment type="caution">
    <text evidence="6">The sequence shown here is derived from an EMBL/GenBank/DDBJ whole genome shotgun (WGS) entry which is preliminary data.</text>
</comment>
<name>D5RRX1_9PROT</name>
<evidence type="ECO:0000259" key="5">
    <source>
        <dbReference type="PROSITE" id="PS50146"/>
    </source>
</evidence>
<dbReference type="GO" id="GO:0005524">
    <property type="term" value="F:ATP binding"/>
    <property type="evidence" value="ECO:0007669"/>
    <property type="project" value="UniProtKB-KW"/>
</dbReference>
<sequence length="298" mass="32104">MRLLILLNAAGGSAGDDTLPDRIASAFAEAGVEARVLTPPGEELAEAAQTPGYDGVVACGGDGTINAVANALVGGDVPLGVLPLGTLNHFARDLGLPVAWEEAVGVIAAGQTRRIDVGEVNGRIFVNNSSVGLYAEMVTERDRQRRRRGWRKGPAMLLAGWRTLRRFTRRRLVIRAEGARAVLRSPLVFIGNNLYETSLPNPGTRHALDKGELCLAVTRHQSRWGLLRSGLRAMMGQLREDRDFTLTRVSAVDIDSPLPMLRVSYDGEVRSMAPPLRYRTRPGALLVFAPPADSVGGP</sequence>
<dbReference type="SMART" id="SM00046">
    <property type="entry name" value="DAGKc"/>
    <property type="match status" value="1"/>
</dbReference>
<keyword evidence="3 6" id="KW-0418">Kinase</keyword>
<dbReference type="EMBL" id="ADVL01000720">
    <property type="protein sequence ID" value="EFH09961.1"/>
    <property type="molecule type" value="Genomic_DNA"/>
</dbReference>
<dbReference type="InterPro" id="IPR001206">
    <property type="entry name" value="Diacylglycerol_kinase_cat_dom"/>
</dbReference>
<dbReference type="Pfam" id="PF00781">
    <property type="entry name" value="DAGK_cat"/>
    <property type="match status" value="1"/>
</dbReference>
<dbReference type="Pfam" id="PF19279">
    <property type="entry name" value="YegS_C"/>
    <property type="match status" value="1"/>
</dbReference>
<dbReference type="PROSITE" id="PS50146">
    <property type="entry name" value="DAGK"/>
    <property type="match status" value="1"/>
</dbReference>
<dbReference type="Proteomes" id="UP000005324">
    <property type="component" value="Unassembled WGS sequence"/>
</dbReference>
<feature type="domain" description="DAGKc" evidence="5">
    <location>
        <begin position="1"/>
        <end position="124"/>
    </location>
</feature>
<evidence type="ECO:0000256" key="4">
    <source>
        <dbReference type="ARBA" id="ARBA00022840"/>
    </source>
</evidence>
<dbReference type="PANTHER" id="PTHR12358">
    <property type="entry name" value="SPHINGOSINE KINASE"/>
    <property type="match status" value="1"/>
</dbReference>
<evidence type="ECO:0000313" key="7">
    <source>
        <dbReference type="Proteomes" id="UP000005324"/>
    </source>
</evidence>
<gene>
    <name evidence="6" type="ORF">HMPREF0731_3833</name>
</gene>
<evidence type="ECO:0000313" key="6">
    <source>
        <dbReference type="EMBL" id="EFH09961.1"/>
    </source>
</evidence>
<dbReference type="InterPro" id="IPR050187">
    <property type="entry name" value="Lipid_Phosphate_FormReg"/>
</dbReference>
<dbReference type="OrthoDB" id="142078at2"/>
<dbReference type="InterPro" id="IPR016064">
    <property type="entry name" value="NAD/diacylglycerol_kinase_sf"/>
</dbReference>